<organism evidence="2 3">
    <name type="scientific">Actinocorallia herbida</name>
    <dbReference type="NCBI Taxonomy" id="58109"/>
    <lineage>
        <taxon>Bacteria</taxon>
        <taxon>Bacillati</taxon>
        <taxon>Actinomycetota</taxon>
        <taxon>Actinomycetes</taxon>
        <taxon>Streptosporangiales</taxon>
        <taxon>Thermomonosporaceae</taxon>
        <taxon>Actinocorallia</taxon>
    </lineage>
</organism>
<dbReference type="Pfam" id="PF13460">
    <property type="entry name" value="NAD_binding_10"/>
    <property type="match status" value="1"/>
</dbReference>
<dbReference type="Proteomes" id="UP000272400">
    <property type="component" value="Unassembled WGS sequence"/>
</dbReference>
<gene>
    <name evidence="2" type="ORF">EDD29_7401</name>
</gene>
<evidence type="ECO:0000259" key="1">
    <source>
        <dbReference type="Pfam" id="PF13460"/>
    </source>
</evidence>
<protein>
    <submittedName>
        <fullName evidence="2">Putative NAD(P)-binding protein</fullName>
    </submittedName>
</protein>
<dbReference type="InterPro" id="IPR016040">
    <property type="entry name" value="NAD(P)-bd_dom"/>
</dbReference>
<dbReference type="PANTHER" id="PTHR15020:SF50">
    <property type="entry name" value="UPF0659 PROTEIN YMR090W"/>
    <property type="match status" value="1"/>
</dbReference>
<dbReference type="EMBL" id="RJKE01000001">
    <property type="protein sequence ID" value="ROO89696.1"/>
    <property type="molecule type" value="Genomic_DNA"/>
</dbReference>
<dbReference type="RefSeq" id="WP_123668751.1">
    <property type="nucleotide sequence ID" value="NZ_RJKE01000001.1"/>
</dbReference>
<dbReference type="OrthoDB" id="4248066at2"/>
<name>A0A3N1D879_9ACTN</name>
<evidence type="ECO:0000313" key="2">
    <source>
        <dbReference type="EMBL" id="ROO89696.1"/>
    </source>
</evidence>
<dbReference type="AlphaFoldDB" id="A0A3N1D879"/>
<comment type="caution">
    <text evidence="2">The sequence shown here is derived from an EMBL/GenBank/DDBJ whole genome shotgun (WGS) entry which is preliminary data.</text>
</comment>
<dbReference type="PANTHER" id="PTHR15020">
    <property type="entry name" value="FLAVIN REDUCTASE-RELATED"/>
    <property type="match status" value="1"/>
</dbReference>
<accession>A0A3N1D879</accession>
<dbReference type="InterPro" id="IPR036291">
    <property type="entry name" value="NAD(P)-bd_dom_sf"/>
</dbReference>
<keyword evidence="3" id="KW-1185">Reference proteome</keyword>
<feature type="domain" description="NAD(P)-binding" evidence="1">
    <location>
        <begin position="7"/>
        <end position="188"/>
    </location>
</feature>
<evidence type="ECO:0000313" key="3">
    <source>
        <dbReference type="Proteomes" id="UP000272400"/>
    </source>
</evidence>
<dbReference type="Gene3D" id="3.40.50.720">
    <property type="entry name" value="NAD(P)-binding Rossmann-like Domain"/>
    <property type="match status" value="1"/>
</dbReference>
<reference evidence="2 3" key="1">
    <citation type="submission" date="2018-11" db="EMBL/GenBank/DDBJ databases">
        <title>Sequencing the genomes of 1000 actinobacteria strains.</title>
        <authorList>
            <person name="Klenk H.-P."/>
        </authorList>
    </citation>
    <scope>NUCLEOTIDE SEQUENCE [LARGE SCALE GENOMIC DNA]</scope>
    <source>
        <strain evidence="2 3">DSM 44254</strain>
    </source>
</reference>
<dbReference type="SUPFAM" id="SSF51735">
    <property type="entry name" value="NAD(P)-binding Rossmann-fold domains"/>
    <property type="match status" value="1"/>
</dbReference>
<proteinExistence type="predicted"/>
<sequence length="214" mass="22021">MRIVIAGGHGQIALHLLRQWPDGSAAGLVRNPVHLADLEAAGQSGLVLDLERTTVQELAGAIDGFDALVFAAGAGPGSGAPRKRTVDQDAAILCAAAAERAGVDRFVQISAMGADTTPDPAKDEVWAAYIEAKANAEADLRSRDLDWTILRPGLLTDDPAKGRVLLAPDTGRGAVPRADVAAVIAAILGQGTGVRQTLELIEGDTPVDEAVAAV</sequence>